<evidence type="ECO:0000313" key="4">
    <source>
        <dbReference type="Proteomes" id="UP000002668"/>
    </source>
</evidence>
<dbReference type="VEuPathDB" id="FungiDB:LEMA_P080590.1"/>
<sequence length="258" mass="29377">MLQFGHLDPTRRFRFLPTNAPLGNMTRLSLEDFDRHIESLRAQLQFLNESLEGTDHNAPDWLATDLLSLRNKSGRLHDDMKRFRDELDRQGLAEKKAKTSQKRLSIEGSKAARSSPISQPSTTRKSAISPPVDQSPTPKGKPTQNADEYVVQHIDVTEEVNRRLRESRLRRLMETPRTAQKRKYNAFDEPRSESATETDDEAGSRGGYSGSEYERTPTKRLKSTGAFEQTGKRKDNGHAAAGTNEQHQDRSSFKRRKV</sequence>
<feature type="compositionally biased region" description="Polar residues" evidence="2">
    <location>
        <begin position="115"/>
        <end position="146"/>
    </location>
</feature>
<dbReference type="OrthoDB" id="3796480at2759"/>
<feature type="compositionally biased region" description="Basic and acidic residues" evidence="2">
    <location>
        <begin position="185"/>
        <end position="194"/>
    </location>
</feature>
<dbReference type="Proteomes" id="UP000002668">
    <property type="component" value="Genome"/>
</dbReference>
<name>E5A5C2_LEPMJ</name>
<accession>E5A5C2</accession>
<dbReference type="HOGENOM" id="CLU_103869_0_0_1"/>
<dbReference type="InParanoid" id="E5A5C2"/>
<dbReference type="EMBL" id="FP929134">
    <property type="protein sequence ID" value="CBX98820.1"/>
    <property type="molecule type" value="Genomic_DNA"/>
</dbReference>
<dbReference type="GeneID" id="13282304"/>
<dbReference type="eggNOG" id="ENOG502RVJH">
    <property type="taxonomic scope" value="Eukaryota"/>
</dbReference>
<gene>
    <name evidence="3" type="ORF">LEMA_P080590.1</name>
</gene>
<keyword evidence="1" id="KW-0175">Coiled coil</keyword>
<feature type="coiled-coil region" evidence="1">
    <location>
        <begin position="30"/>
        <end position="57"/>
    </location>
</feature>
<reference evidence="4" key="1">
    <citation type="journal article" date="2011" name="Nat. Commun.">
        <title>Effector diversification within compartments of the Leptosphaeria maculans genome affected by Repeat-Induced Point mutations.</title>
        <authorList>
            <person name="Rouxel T."/>
            <person name="Grandaubert J."/>
            <person name="Hane J.K."/>
            <person name="Hoede C."/>
            <person name="van de Wouw A.P."/>
            <person name="Couloux A."/>
            <person name="Dominguez V."/>
            <person name="Anthouard V."/>
            <person name="Bally P."/>
            <person name="Bourras S."/>
            <person name="Cozijnsen A.J."/>
            <person name="Ciuffetti L.M."/>
            <person name="Degrave A."/>
            <person name="Dilmaghani A."/>
            <person name="Duret L."/>
            <person name="Fudal I."/>
            <person name="Goodwin S.B."/>
            <person name="Gout L."/>
            <person name="Glaser N."/>
            <person name="Linglin J."/>
            <person name="Kema G.H.J."/>
            <person name="Lapalu N."/>
            <person name="Lawrence C.B."/>
            <person name="May K."/>
            <person name="Meyer M."/>
            <person name="Ollivier B."/>
            <person name="Poulain J."/>
            <person name="Schoch C.L."/>
            <person name="Simon A."/>
            <person name="Spatafora J.W."/>
            <person name="Stachowiak A."/>
            <person name="Turgeon B.G."/>
            <person name="Tyler B.M."/>
            <person name="Vincent D."/>
            <person name="Weissenbach J."/>
            <person name="Amselem J."/>
            <person name="Quesneville H."/>
            <person name="Oliver R.P."/>
            <person name="Wincker P."/>
            <person name="Balesdent M.-H."/>
            <person name="Howlett B.J."/>
        </authorList>
    </citation>
    <scope>NUCLEOTIDE SEQUENCE [LARGE SCALE GENOMIC DNA]</scope>
    <source>
        <strain evidence="4">JN3 / isolate v23.1.3 / race Av1-4-5-6-7-8</strain>
    </source>
</reference>
<evidence type="ECO:0000256" key="2">
    <source>
        <dbReference type="SAM" id="MobiDB-lite"/>
    </source>
</evidence>
<dbReference type="OMA" id="HDDMKRF"/>
<feature type="region of interest" description="Disordered" evidence="2">
    <location>
        <begin position="91"/>
        <end position="150"/>
    </location>
</feature>
<organism evidence="4">
    <name type="scientific">Leptosphaeria maculans (strain JN3 / isolate v23.1.3 / race Av1-4-5-6-7-8)</name>
    <name type="common">Blackleg fungus</name>
    <name type="synonym">Phoma lingam</name>
    <dbReference type="NCBI Taxonomy" id="985895"/>
    <lineage>
        <taxon>Eukaryota</taxon>
        <taxon>Fungi</taxon>
        <taxon>Dikarya</taxon>
        <taxon>Ascomycota</taxon>
        <taxon>Pezizomycotina</taxon>
        <taxon>Dothideomycetes</taxon>
        <taxon>Pleosporomycetidae</taxon>
        <taxon>Pleosporales</taxon>
        <taxon>Pleosporineae</taxon>
        <taxon>Leptosphaeriaceae</taxon>
        <taxon>Plenodomus</taxon>
        <taxon>Plenodomus lingam/Leptosphaeria maculans species complex</taxon>
    </lineage>
</organism>
<evidence type="ECO:0000313" key="3">
    <source>
        <dbReference type="EMBL" id="CBX98820.1"/>
    </source>
</evidence>
<feature type="region of interest" description="Disordered" evidence="2">
    <location>
        <begin position="171"/>
        <end position="258"/>
    </location>
</feature>
<protein>
    <submittedName>
        <fullName evidence="3">Uncharacterized protein</fullName>
    </submittedName>
</protein>
<evidence type="ECO:0000256" key="1">
    <source>
        <dbReference type="SAM" id="Coils"/>
    </source>
</evidence>
<keyword evidence="4" id="KW-1185">Reference proteome</keyword>
<dbReference type="AlphaFoldDB" id="E5A5C2"/>
<proteinExistence type="predicted"/>